<dbReference type="EMBL" id="PTJD01000002">
    <property type="protein sequence ID" value="PPK98192.1"/>
    <property type="molecule type" value="Genomic_DNA"/>
</dbReference>
<proteinExistence type="predicted"/>
<evidence type="ECO:0000313" key="2">
    <source>
        <dbReference type="Proteomes" id="UP000239485"/>
    </source>
</evidence>
<dbReference type="Proteomes" id="UP000239485">
    <property type="component" value="Unassembled WGS sequence"/>
</dbReference>
<dbReference type="AlphaFoldDB" id="A0A2S6IV87"/>
<evidence type="ECO:0000313" key="1">
    <source>
        <dbReference type="EMBL" id="PPK98192.1"/>
    </source>
</evidence>
<reference evidence="1 2" key="1">
    <citation type="submission" date="2018-02" db="EMBL/GenBank/DDBJ databases">
        <title>Genomic Encyclopedia of Archaeal and Bacterial Type Strains, Phase II (KMG-II): from individual species to whole genera.</title>
        <authorList>
            <person name="Goeker M."/>
        </authorList>
    </citation>
    <scope>NUCLEOTIDE SEQUENCE [LARGE SCALE GENOMIC DNA]</scope>
    <source>
        <strain evidence="1 2">DSM 22857</strain>
    </source>
</reference>
<name>A0A2S6IV87_9ACTN</name>
<protein>
    <submittedName>
        <fullName evidence="1">Uncharacterized protein</fullName>
    </submittedName>
</protein>
<organism evidence="1 2">
    <name type="scientific">Kineococcus xinjiangensis</name>
    <dbReference type="NCBI Taxonomy" id="512762"/>
    <lineage>
        <taxon>Bacteria</taxon>
        <taxon>Bacillati</taxon>
        <taxon>Actinomycetota</taxon>
        <taxon>Actinomycetes</taxon>
        <taxon>Kineosporiales</taxon>
        <taxon>Kineosporiaceae</taxon>
        <taxon>Kineococcus</taxon>
    </lineage>
</organism>
<keyword evidence="2" id="KW-1185">Reference proteome</keyword>
<gene>
    <name evidence="1" type="ORF">CLV92_102345</name>
</gene>
<accession>A0A2S6IV87</accession>
<comment type="caution">
    <text evidence="1">The sequence shown here is derived from an EMBL/GenBank/DDBJ whole genome shotgun (WGS) entry which is preliminary data.</text>
</comment>
<dbReference type="RefSeq" id="WP_104431602.1">
    <property type="nucleotide sequence ID" value="NZ_PTJD01000002.1"/>
</dbReference>
<sequence length="274" mass="29860">MPVRRLSKESREAAQEYFDSWVLGGAAILESFTARIAAAGGPVDALDFTPQSLPVVFPWVVDHLSFVPGEVPDVPLPLWYLPGAGGGAAAFDPESAWLVDGLCRYYGEVLVRHLPGVRWSVADEPRQRTTYLDQNWPVVEGPLLKVNPFYAARLALQQSRLPAPERAGDQLLENFGNYLGIVRREAGEVPATGWGVDEVDVPALREAGWVAEVGLDEDLAAGHPAALDRLTAKLRSLPGVTDVDHQDRGSWLVGGPARREDLEAAVRGWLAERN</sequence>
<dbReference type="OrthoDB" id="5189878at2"/>